<proteinExistence type="predicted"/>
<protein>
    <submittedName>
        <fullName evidence="2">Uncharacterized protein</fullName>
    </submittedName>
</protein>
<dbReference type="AlphaFoldDB" id="A0AAV4CFH8"/>
<evidence type="ECO:0000313" key="2">
    <source>
        <dbReference type="EMBL" id="GFO31429.1"/>
    </source>
</evidence>
<accession>A0AAV4CFH8</accession>
<evidence type="ECO:0000313" key="3">
    <source>
        <dbReference type="Proteomes" id="UP000735302"/>
    </source>
</evidence>
<reference evidence="2 3" key="1">
    <citation type="journal article" date="2021" name="Elife">
        <title>Chloroplast acquisition without the gene transfer in kleptoplastic sea slugs, Plakobranchus ocellatus.</title>
        <authorList>
            <person name="Maeda T."/>
            <person name="Takahashi S."/>
            <person name="Yoshida T."/>
            <person name="Shimamura S."/>
            <person name="Takaki Y."/>
            <person name="Nagai Y."/>
            <person name="Toyoda A."/>
            <person name="Suzuki Y."/>
            <person name="Arimoto A."/>
            <person name="Ishii H."/>
            <person name="Satoh N."/>
            <person name="Nishiyama T."/>
            <person name="Hasebe M."/>
            <person name="Maruyama T."/>
            <person name="Minagawa J."/>
            <person name="Obokata J."/>
            <person name="Shigenobu S."/>
        </authorList>
    </citation>
    <scope>NUCLEOTIDE SEQUENCE [LARGE SCALE GENOMIC DNA]</scope>
</reference>
<gene>
    <name evidence="2" type="ORF">PoB_005793400</name>
</gene>
<dbReference type="Proteomes" id="UP000735302">
    <property type="component" value="Unassembled WGS sequence"/>
</dbReference>
<evidence type="ECO:0000256" key="1">
    <source>
        <dbReference type="SAM" id="MobiDB-lite"/>
    </source>
</evidence>
<sequence>MDAWSLGKTPKSRPCTRKRQEKKSKPRALGLETKDVRTMCPRLSNDLQKVDDTRTTVVISSELQRLNIDKAALQETRLPSNGRIREKDYTFWQGRGPEKHRVHDHPRSRHWHQLDLVIIRRPWLNCVLGTRSYHSADCETDHSKVASKVQLQTRRIHRSKQKGRPRINTAMISFLSFGNVLLMPYRRPSETFQPPEWNRNEITSVTPHINPLL</sequence>
<name>A0AAV4CFH8_9GAST</name>
<comment type="caution">
    <text evidence="2">The sequence shown here is derived from an EMBL/GenBank/DDBJ whole genome shotgun (WGS) entry which is preliminary data.</text>
</comment>
<organism evidence="2 3">
    <name type="scientific">Plakobranchus ocellatus</name>
    <dbReference type="NCBI Taxonomy" id="259542"/>
    <lineage>
        <taxon>Eukaryota</taxon>
        <taxon>Metazoa</taxon>
        <taxon>Spiralia</taxon>
        <taxon>Lophotrochozoa</taxon>
        <taxon>Mollusca</taxon>
        <taxon>Gastropoda</taxon>
        <taxon>Heterobranchia</taxon>
        <taxon>Euthyneura</taxon>
        <taxon>Panpulmonata</taxon>
        <taxon>Sacoglossa</taxon>
        <taxon>Placobranchoidea</taxon>
        <taxon>Plakobranchidae</taxon>
        <taxon>Plakobranchus</taxon>
    </lineage>
</organism>
<feature type="compositionally biased region" description="Basic residues" evidence="1">
    <location>
        <begin position="10"/>
        <end position="26"/>
    </location>
</feature>
<feature type="region of interest" description="Disordered" evidence="1">
    <location>
        <begin position="1"/>
        <end position="31"/>
    </location>
</feature>
<dbReference type="EMBL" id="BLXT01006392">
    <property type="protein sequence ID" value="GFO31429.1"/>
    <property type="molecule type" value="Genomic_DNA"/>
</dbReference>
<keyword evidence="3" id="KW-1185">Reference proteome</keyword>